<dbReference type="PANTHER" id="PTHR45661">
    <property type="entry name" value="SURFACE ANTIGEN"/>
    <property type="match status" value="1"/>
</dbReference>
<name>A0A0A1U917_ENTIV</name>
<dbReference type="SUPFAM" id="SSF52058">
    <property type="entry name" value="L domain-like"/>
    <property type="match status" value="3"/>
</dbReference>
<dbReference type="GeneID" id="14888629"/>
<dbReference type="AlphaFoldDB" id="A0A0A1U917"/>
<reference evidence="1 2" key="1">
    <citation type="submission" date="2012-10" db="EMBL/GenBank/DDBJ databases">
        <authorList>
            <person name="Zafar N."/>
            <person name="Inman J."/>
            <person name="Hall N."/>
            <person name="Lorenzi H."/>
            <person name="Caler E."/>
        </authorList>
    </citation>
    <scope>NUCLEOTIDE SEQUENCE [LARGE SCALE GENOMIC DNA]</scope>
    <source>
        <strain evidence="1 2">IP1</strain>
    </source>
</reference>
<dbReference type="VEuPathDB" id="AmoebaDB:EIN_201570"/>
<dbReference type="Pfam" id="PF13306">
    <property type="entry name" value="LRR_5"/>
    <property type="match status" value="2"/>
</dbReference>
<organism evidence="1 2">
    <name type="scientific">Entamoeba invadens IP1</name>
    <dbReference type="NCBI Taxonomy" id="370355"/>
    <lineage>
        <taxon>Eukaryota</taxon>
        <taxon>Amoebozoa</taxon>
        <taxon>Evosea</taxon>
        <taxon>Archamoebae</taxon>
        <taxon>Mastigamoebida</taxon>
        <taxon>Entamoebidae</taxon>
        <taxon>Entamoeba</taxon>
    </lineage>
</organism>
<evidence type="ECO:0008006" key="3">
    <source>
        <dbReference type="Google" id="ProtNLM"/>
    </source>
</evidence>
<dbReference type="EMBL" id="KB206596">
    <property type="protein sequence ID" value="ELP89632.1"/>
    <property type="molecule type" value="Genomic_DNA"/>
</dbReference>
<evidence type="ECO:0000313" key="1">
    <source>
        <dbReference type="EMBL" id="ELP89632.1"/>
    </source>
</evidence>
<dbReference type="KEGG" id="eiv:EIN_201570"/>
<dbReference type="Proteomes" id="UP000014680">
    <property type="component" value="Unassembled WGS sequence"/>
</dbReference>
<dbReference type="InterPro" id="IPR026906">
    <property type="entry name" value="LRR_5"/>
</dbReference>
<dbReference type="Gene3D" id="3.80.10.10">
    <property type="entry name" value="Ribonuclease Inhibitor"/>
    <property type="match status" value="3"/>
</dbReference>
<accession>A0A0A1U917</accession>
<dbReference type="InterPro" id="IPR053139">
    <property type="entry name" value="Surface_bspA-like"/>
</dbReference>
<protein>
    <recommendedName>
        <fullName evidence="3">Leucine rich repeat containing protein BspA family protein</fullName>
    </recommendedName>
</protein>
<sequence length="858" mass="99488">MSCLTSRDIFQISKYFKNTSDFFNIEMVCKKCRENNTNFISNPIPLTPQNLKIFAYIKTFNVYTTYYFKEAISFFSNKKLLKVNYMYPTTYTSFYNNKNKKWIYSNVEFTAQDFATFGLPIPNKVKSLGKMCFSQNLTITELVIPNNIQRIWESCFKGCENLVNITLSNNLTYIGNGCFEDCQKLETIKFTQNVIFLGEKCFKNCFKLKEVILPPFINMLGTETFDGCYSMSNIVIGNSVTSIGSNCFAGCKQLKSIELPQSVYFINDKCFKNCFRLQRVVLPKFLKKLGKEVFENCLKLSNITLPNSVSSMGEYCFKNCDLLKEAVLSSALTAIPSYCYYNCKNLRCVYIPQNVKLLGNVPFKKCPKLRSVFFDGDVIEFGDICECESVYVINDKCKNLAGEFKRKKQKYKVYSQADNETKATIERLRRQTDYNEMLYRTHLTQNEFFEVSKYFKSVQDYINSEFVCKTFRNNNERFNANPIPYDKTSWKVFKRITNVNVYDEMHFNVKFKYYLLNKMVTIWYEVDNATVVNNHNKNWKYKNVKYTKEDRVMYNGTMSEGVHSLGEDCFEQVASICKFVIPSTISRIGNSCFSSCTNLCTIRLSDNLTSIGDYCFCGCKKLETIALSSRTCYIGKGCFKDCSQLNEVVLPKYLPELQNEVFSNCSNLRGIELPQTLQTIGERCFENCRSITEIAFPKNVQNVFQNAFSGCQKLELMYFTTTMTSVEKNSFVMCPNIKNVVFEENDNTISLVFDNVFPTTFWVGKTNKKLLCETKNNVKEISDAPKKVLERVEKYRSLFNYTKEDLIENTQVKNDQHKVDSGLEEQKESDFSIEEQIEEKQNAIAKFSLYIEIPIPLE</sequence>
<keyword evidence="2" id="KW-1185">Reference proteome</keyword>
<gene>
    <name evidence="1" type="ORF">EIN_201570</name>
</gene>
<proteinExistence type="predicted"/>
<dbReference type="OrthoDB" id="34643at2759"/>
<evidence type="ECO:0000313" key="2">
    <source>
        <dbReference type="Proteomes" id="UP000014680"/>
    </source>
</evidence>
<dbReference type="RefSeq" id="XP_004256403.1">
    <property type="nucleotide sequence ID" value="XM_004256355.1"/>
</dbReference>
<dbReference type="InterPro" id="IPR032675">
    <property type="entry name" value="LRR_dom_sf"/>
</dbReference>
<dbReference type="PANTHER" id="PTHR45661:SF3">
    <property type="entry name" value="IG-LIKE DOMAIN-CONTAINING PROTEIN"/>
    <property type="match status" value="1"/>
</dbReference>